<reference evidence="2 3" key="1">
    <citation type="submission" date="2017-06" db="EMBL/GenBank/DDBJ databases">
        <title>Ant-infecting Ophiocordyceps genomes reveal a high diversity of potential behavioral manipulation genes and a possible major role for enterotoxins.</title>
        <authorList>
            <person name="De Bekker C."/>
            <person name="Evans H.C."/>
            <person name="Brachmann A."/>
            <person name="Hughes D.P."/>
        </authorList>
    </citation>
    <scope>NUCLEOTIDE SEQUENCE [LARGE SCALE GENOMIC DNA]</scope>
    <source>
        <strain evidence="2 3">Map16</strain>
    </source>
</reference>
<feature type="compositionally biased region" description="Low complexity" evidence="1">
    <location>
        <begin position="58"/>
        <end position="74"/>
    </location>
</feature>
<evidence type="ECO:0000256" key="1">
    <source>
        <dbReference type="SAM" id="MobiDB-lite"/>
    </source>
</evidence>
<feature type="region of interest" description="Disordered" evidence="1">
    <location>
        <begin position="560"/>
        <end position="606"/>
    </location>
</feature>
<feature type="compositionally biased region" description="Polar residues" evidence="1">
    <location>
        <begin position="28"/>
        <end position="50"/>
    </location>
</feature>
<feature type="compositionally biased region" description="Basic and acidic residues" evidence="1">
    <location>
        <begin position="479"/>
        <end position="488"/>
    </location>
</feature>
<feature type="compositionally biased region" description="Pro residues" evidence="1">
    <location>
        <begin position="309"/>
        <end position="324"/>
    </location>
</feature>
<dbReference type="STRING" id="2004952.A0A2C5XV42"/>
<feature type="compositionally biased region" description="Basic and acidic residues" evidence="1">
    <location>
        <begin position="560"/>
        <end position="582"/>
    </location>
</feature>
<proteinExistence type="predicted"/>
<dbReference type="Proteomes" id="UP000226431">
    <property type="component" value="Unassembled WGS sequence"/>
</dbReference>
<evidence type="ECO:0000313" key="3">
    <source>
        <dbReference type="Proteomes" id="UP000226431"/>
    </source>
</evidence>
<dbReference type="OrthoDB" id="4898142at2759"/>
<feature type="region of interest" description="Disordered" evidence="1">
    <location>
        <begin position="461"/>
        <end position="497"/>
    </location>
</feature>
<organism evidence="2 3">
    <name type="scientific">Ophiocordyceps camponoti-rufipedis</name>
    <dbReference type="NCBI Taxonomy" id="2004952"/>
    <lineage>
        <taxon>Eukaryota</taxon>
        <taxon>Fungi</taxon>
        <taxon>Dikarya</taxon>
        <taxon>Ascomycota</taxon>
        <taxon>Pezizomycotina</taxon>
        <taxon>Sordariomycetes</taxon>
        <taxon>Hypocreomycetidae</taxon>
        <taxon>Hypocreales</taxon>
        <taxon>Ophiocordycipitaceae</taxon>
        <taxon>Ophiocordyceps</taxon>
    </lineage>
</organism>
<name>A0A2C5XV42_9HYPO</name>
<feature type="compositionally biased region" description="Low complexity" evidence="1">
    <location>
        <begin position="96"/>
        <end position="107"/>
    </location>
</feature>
<dbReference type="EMBL" id="NJES01000717">
    <property type="protein sequence ID" value="PHH69748.1"/>
    <property type="molecule type" value="Genomic_DNA"/>
</dbReference>
<feature type="compositionally biased region" description="Polar residues" evidence="1">
    <location>
        <begin position="121"/>
        <end position="133"/>
    </location>
</feature>
<gene>
    <name evidence="2" type="ORF">CDD80_6523</name>
</gene>
<feature type="compositionally biased region" description="Basic and acidic residues" evidence="1">
    <location>
        <begin position="75"/>
        <end position="90"/>
    </location>
</feature>
<sequence length="621" mass="67108">MSGCSKRSSLGVIAHVEDAADEDAFEGNPNTRKYATANDGPTKQRPNTSKSRADKRPSLSSASASSSSDSTARSSENKAKEARRPSRADAEPPPQRRAAPSSPAKPAAPRKIRPQPPKPASSSAVPIVQQQSYARGRVEDPAYYGVKQSAAPPSRPRAQTRPVTYYAGQTTPHGIMGPGPAWIPGHGPALGPQQQFPVGSFPPPPTWSPGGPLRPPLGYVHPPPQQVGPPPGYFESPLSTSPHNHNRLRHRFDSRPSSALGFRVTPAIEYHDDPLASRVMRRPSRSQRNEEDAARMPPPSFIPKRPQSAAPPPATPFRPPPLQQRPPSRQNQSRPPPANRRPIPYEAFRRDDDDSLDDDDDDDDEDGAVPLFNDLSPQAPNEQRRAMVARQGRASAVYDQQGYAVVPATRRRRRSSLYATGPCGSGGASLGLGESKLNAAIKYQNDVTGGAKLPLTAETLRKATKRGGVPSSRSTRSSGSRDDSEYRRSNTTGITRSSCGNEAITVKMSPNTVFRLDGAEIECANSEGGEITWIRGTGGGGSHAGSDRASTVYQQIDDSRRISDGRHSERFERSPVRTERKALPVRPRAPSQADSQSRGGYAPTTYAPYEPAYEYAAGHYI</sequence>
<feature type="compositionally biased region" description="Acidic residues" evidence="1">
    <location>
        <begin position="353"/>
        <end position="367"/>
    </location>
</feature>
<evidence type="ECO:0000313" key="2">
    <source>
        <dbReference type="EMBL" id="PHH69748.1"/>
    </source>
</evidence>
<feature type="region of interest" description="Disordered" evidence="1">
    <location>
        <begin position="1"/>
        <end position="397"/>
    </location>
</feature>
<feature type="compositionally biased region" description="Pro residues" evidence="1">
    <location>
        <begin position="200"/>
        <end position="232"/>
    </location>
</feature>
<accession>A0A2C5XV42</accession>
<protein>
    <submittedName>
        <fullName evidence="2">Uncharacterized protein</fullName>
    </submittedName>
</protein>
<keyword evidence="3" id="KW-1185">Reference proteome</keyword>
<comment type="caution">
    <text evidence="2">The sequence shown here is derived from an EMBL/GenBank/DDBJ whole genome shotgun (WGS) entry which is preliminary data.</text>
</comment>
<dbReference type="AlphaFoldDB" id="A0A2C5XV42"/>